<keyword evidence="1" id="KW-0732">Signal</keyword>
<keyword evidence="4" id="KW-1185">Reference proteome</keyword>
<evidence type="ECO:0000256" key="1">
    <source>
        <dbReference type="SAM" id="SignalP"/>
    </source>
</evidence>
<dbReference type="EMBL" id="JAUSVS010000012">
    <property type="protein sequence ID" value="MDQ0466575.1"/>
    <property type="molecule type" value="Genomic_DNA"/>
</dbReference>
<accession>A0ABU0IZ09</accession>
<dbReference type="Pfam" id="PF07978">
    <property type="entry name" value="NIPSNAP"/>
    <property type="match status" value="1"/>
</dbReference>
<gene>
    <name evidence="3" type="ORF">QO010_004370</name>
</gene>
<dbReference type="Gene3D" id="3.30.70.100">
    <property type="match status" value="1"/>
</dbReference>
<evidence type="ECO:0000313" key="3">
    <source>
        <dbReference type="EMBL" id="MDQ0466575.1"/>
    </source>
</evidence>
<evidence type="ECO:0000259" key="2">
    <source>
        <dbReference type="Pfam" id="PF07978"/>
    </source>
</evidence>
<comment type="caution">
    <text evidence="3">The sequence shown here is derived from an EMBL/GenBank/DDBJ whole genome shotgun (WGS) entry which is preliminary data.</text>
</comment>
<evidence type="ECO:0000313" key="4">
    <source>
        <dbReference type="Proteomes" id="UP001228905"/>
    </source>
</evidence>
<proteinExistence type="predicted"/>
<protein>
    <recommendedName>
        <fullName evidence="2">NIPSNAP domain-containing protein</fullName>
    </recommendedName>
</protein>
<feature type="chain" id="PRO_5046628147" description="NIPSNAP domain-containing protein" evidence="1">
    <location>
        <begin position="22"/>
        <end position="254"/>
    </location>
</feature>
<dbReference type="RefSeq" id="WP_307352691.1">
    <property type="nucleotide sequence ID" value="NZ_JAUSVS010000012.1"/>
</dbReference>
<feature type="signal peptide" evidence="1">
    <location>
        <begin position="1"/>
        <end position="21"/>
    </location>
</feature>
<dbReference type="SUPFAM" id="SSF54909">
    <property type="entry name" value="Dimeric alpha+beta barrel"/>
    <property type="match status" value="1"/>
</dbReference>
<dbReference type="Proteomes" id="UP001228905">
    <property type="component" value="Unassembled WGS sequence"/>
</dbReference>
<feature type="domain" description="NIPSNAP" evidence="2">
    <location>
        <begin position="31"/>
        <end position="122"/>
    </location>
</feature>
<sequence>MNRRAVLAAALGAALPLSVKAKAMTSFNPIVELRQYTLRGGHRDGFTDRFEARFIESQETLGARIIGIFRDLDDPDRFVWMRGFEGLEARYKALGGFYTGPVWQANRAAANADIVDSDNVLLLHPAGPGELPGAAKAGLIVASIQYLPAALAGLYRDLFETTLRPRIARAGGQVFGTLETDPGPNSYPRLPVREGESVHIWFGRFEDEAAHRAFAQRLADQAGWQDAAPEAVLPALMRKPEVLRLAPTARSRLR</sequence>
<dbReference type="InterPro" id="IPR012577">
    <property type="entry name" value="NIPSNAP"/>
</dbReference>
<dbReference type="InterPro" id="IPR011008">
    <property type="entry name" value="Dimeric_a/b-barrel"/>
</dbReference>
<organism evidence="3 4">
    <name type="scientific">Caulobacter ginsengisoli</name>
    <dbReference type="NCBI Taxonomy" id="400775"/>
    <lineage>
        <taxon>Bacteria</taxon>
        <taxon>Pseudomonadati</taxon>
        <taxon>Pseudomonadota</taxon>
        <taxon>Alphaproteobacteria</taxon>
        <taxon>Caulobacterales</taxon>
        <taxon>Caulobacteraceae</taxon>
        <taxon>Caulobacter</taxon>
    </lineage>
</organism>
<reference evidence="3 4" key="1">
    <citation type="submission" date="2023-07" db="EMBL/GenBank/DDBJ databases">
        <title>Genomic Encyclopedia of Type Strains, Phase IV (KMG-IV): sequencing the most valuable type-strain genomes for metagenomic binning, comparative biology and taxonomic classification.</title>
        <authorList>
            <person name="Goeker M."/>
        </authorList>
    </citation>
    <scope>NUCLEOTIDE SEQUENCE [LARGE SCALE GENOMIC DNA]</scope>
    <source>
        <strain evidence="3 4">DSM 18695</strain>
    </source>
</reference>
<name>A0ABU0IZ09_9CAUL</name>